<feature type="coiled-coil region" evidence="1">
    <location>
        <begin position="1"/>
        <end position="106"/>
    </location>
</feature>
<reference evidence="3" key="1">
    <citation type="submission" date="2023-01" db="EMBL/GenBank/DDBJ databases">
        <title>Key to firefly adult light organ development and bioluminescence: homeobox transcription factors regulate luciferase expression and transportation to peroxisome.</title>
        <authorList>
            <person name="Fu X."/>
        </authorList>
    </citation>
    <scope>NUCLEOTIDE SEQUENCE [LARGE SCALE GENOMIC DNA]</scope>
</reference>
<proteinExistence type="predicted"/>
<protein>
    <submittedName>
        <fullName evidence="2">Uncharacterized protein</fullName>
    </submittedName>
</protein>
<keyword evidence="3" id="KW-1185">Reference proteome</keyword>
<dbReference type="EMBL" id="JARPUR010000007">
    <property type="protein sequence ID" value="KAK4873237.1"/>
    <property type="molecule type" value="Genomic_DNA"/>
</dbReference>
<sequence length="479" mass="56121">MEKVLSLKENLQRGYNELTNDYKKLKKEYGVVLNENMERNKEIEALRNHSHGDENQLKQEMQQQIQHSSEENKNLLNAKESLELKVQLLEQELKSKNAATADLNSENLDLLKKCNEQIEQLHFDKAQLIIDKDVLQTSVTNLQAEKNQLLLIVQKLEIDNQKSEESAVEHELKTKIHELKQMRQKSLEEKQRLHEKYINIITESMKKHMDLDASVPSTVLEEQPQILEFANKVETLLKLLLDFKSKTESLEEEICQITQEKNNIIAEKNFEIEKLLQNSEILSQEVITKTRAIKDYEDECAELMKNNDLLIIELQNFKKSGLQTISESNEDNLLLMESQLENANKKIEDMEIMISDLENSKQESNDEVQTELEYIKRQLNMTGQELSKSKDDNQELLLSHKQLEEEKNGFKTALEKVKADYENIEYRYTEINVTVETLREENEECRRKIAVLDAKCKKFEDLNLMLENKIELLQNVIDE</sequence>
<organism evidence="2 3">
    <name type="scientific">Aquatica leii</name>
    <dbReference type="NCBI Taxonomy" id="1421715"/>
    <lineage>
        <taxon>Eukaryota</taxon>
        <taxon>Metazoa</taxon>
        <taxon>Ecdysozoa</taxon>
        <taxon>Arthropoda</taxon>
        <taxon>Hexapoda</taxon>
        <taxon>Insecta</taxon>
        <taxon>Pterygota</taxon>
        <taxon>Neoptera</taxon>
        <taxon>Endopterygota</taxon>
        <taxon>Coleoptera</taxon>
        <taxon>Polyphaga</taxon>
        <taxon>Elateriformia</taxon>
        <taxon>Elateroidea</taxon>
        <taxon>Lampyridae</taxon>
        <taxon>Luciolinae</taxon>
        <taxon>Aquatica</taxon>
    </lineage>
</organism>
<comment type="caution">
    <text evidence="2">The sequence shown here is derived from an EMBL/GenBank/DDBJ whole genome shotgun (WGS) entry which is preliminary data.</text>
</comment>
<feature type="coiled-coil region" evidence="1">
    <location>
        <begin position="265"/>
        <end position="476"/>
    </location>
</feature>
<name>A0AAN7NYU8_9COLE</name>
<evidence type="ECO:0000313" key="3">
    <source>
        <dbReference type="Proteomes" id="UP001353858"/>
    </source>
</evidence>
<feature type="coiled-coil region" evidence="1">
    <location>
        <begin position="139"/>
        <end position="196"/>
    </location>
</feature>
<evidence type="ECO:0000313" key="2">
    <source>
        <dbReference type="EMBL" id="KAK4873237.1"/>
    </source>
</evidence>
<dbReference type="AlphaFoldDB" id="A0AAN7NYU8"/>
<evidence type="ECO:0000256" key="1">
    <source>
        <dbReference type="SAM" id="Coils"/>
    </source>
</evidence>
<accession>A0AAN7NYU8</accession>
<keyword evidence="1" id="KW-0175">Coiled coil</keyword>
<gene>
    <name evidence="2" type="ORF">RN001_015266</name>
</gene>
<dbReference type="Proteomes" id="UP001353858">
    <property type="component" value="Unassembled WGS sequence"/>
</dbReference>